<keyword evidence="1" id="KW-0732">Signal</keyword>
<evidence type="ECO:0000313" key="2">
    <source>
        <dbReference type="EMBL" id="RKP35316.1"/>
    </source>
</evidence>
<accession>A0A4P9ZPE8</accession>
<dbReference type="Proteomes" id="UP000268162">
    <property type="component" value="Unassembled WGS sequence"/>
</dbReference>
<dbReference type="AlphaFoldDB" id="A0A4P9ZPE8"/>
<evidence type="ECO:0000256" key="1">
    <source>
        <dbReference type="SAM" id="SignalP"/>
    </source>
</evidence>
<sequence>MQLPTFTLMAVAGMALLVVPDCQAVTTPEDYWTSSYNSSPHFADSSTEASGPKQLVAATIKGRPLYICPYCSVLTAARDYQNHVDGCIHKKRGAGFTKEYIDLLKESQAES</sequence>
<proteinExistence type="predicted"/>
<feature type="chain" id="PRO_5020941090" description="U1-type domain-containing protein" evidence="1">
    <location>
        <begin position="25"/>
        <end position="111"/>
    </location>
</feature>
<evidence type="ECO:0000313" key="3">
    <source>
        <dbReference type="Proteomes" id="UP000268162"/>
    </source>
</evidence>
<dbReference type="EMBL" id="ML002901">
    <property type="protein sequence ID" value="RKP35316.1"/>
    <property type="molecule type" value="Genomic_DNA"/>
</dbReference>
<protein>
    <recommendedName>
        <fullName evidence="4">U1-type domain-containing protein</fullName>
    </recommendedName>
</protein>
<keyword evidence="3" id="KW-1185">Reference proteome</keyword>
<organism evidence="2 3">
    <name type="scientific">Dimargaris cristalligena</name>
    <dbReference type="NCBI Taxonomy" id="215637"/>
    <lineage>
        <taxon>Eukaryota</taxon>
        <taxon>Fungi</taxon>
        <taxon>Fungi incertae sedis</taxon>
        <taxon>Zoopagomycota</taxon>
        <taxon>Kickxellomycotina</taxon>
        <taxon>Dimargaritomycetes</taxon>
        <taxon>Dimargaritales</taxon>
        <taxon>Dimargaritaceae</taxon>
        <taxon>Dimargaris</taxon>
    </lineage>
</organism>
<feature type="signal peptide" evidence="1">
    <location>
        <begin position="1"/>
        <end position="24"/>
    </location>
</feature>
<evidence type="ECO:0008006" key="4">
    <source>
        <dbReference type="Google" id="ProtNLM"/>
    </source>
</evidence>
<reference evidence="3" key="1">
    <citation type="journal article" date="2018" name="Nat. Microbiol.">
        <title>Leveraging single-cell genomics to expand the fungal tree of life.</title>
        <authorList>
            <person name="Ahrendt S.R."/>
            <person name="Quandt C.A."/>
            <person name="Ciobanu D."/>
            <person name="Clum A."/>
            <person name="Salamov A."/>
            <person name="Andreopoulos B."/>
            <person name="Cheng J.F."/>
            <person name="Woyke T."/>
            <person name="Pelin A."/>
            <person name="Henrissat B."/>
            <person name="Reynolds N.K."/>
            <person name="Benny G.L."/>
            <person name="Smith M.E."/>
            <person name="James T.Y."/>
            <person name="Grigoriev I.V."/>
        </authorList>
    </citation>
    <scope>NUCLEOTIDE SEQUENCE [LARGE SCALE GENOMIC DNA]</scope>
    <source>
        <strain evidence="3">RSA 468</strain>
    </source>
</reference>
<gene>
    <name evidence="2" type="ORF">BJ085DRAFT_35590</name>
</gene>
<name>A0A4P9ZPE8_9FUNG</name>